<dbReference type="Proteomes" id="UP000712281">
    <property type="component" value="Unassembled WGS sequence"/>
</dbReference>
<reference evidence="1" key="1">
    <citation type="submission" date="2019-12" db="EMBL/GenBank/DDBJ databases">
        <title>Genome sequencing and annotation of Brassica cretica.</title>
        <authorList>
            <person name="Studholme D.J."/>
            <person name="Sarris P.F."/>
        </authorList>
    </citation>
    <scope>NUCLEOTIDE SEQUENCE</scope>
    <source>
        <strain evidence="1">PFS-001/15</strain>
        <strain evidence="2">PFS-102/07</strain>
        <tissue evidence="1">Leaf</tissue>
    </source>
</reference>
<name>A0A8S9IE54_BRACR</name>
<protein>
    <submittedName>
        <fullName evidence="1">Uncharacterized protein</fullName>
    </submittedName>
</protein>
<evidence type="ECO:0000313" key="2">
    <source>
        <dbReference type="EMBL" id="KAF2573192.1"/>
    </source>
</evidence>
<organism evidence="1 3">
    <name type="scientific">Brassica cretica</name>
    <name type="common">Mustard</name>
    <dbReference type="NCBI Taxonomy" id="69181"/>
    <lineage>
        <taxon>Eukaryota</taxon>
        <taxon>Viridiplantae</taxon>
        <taxon>Streptophyta</taxon>
        <taxon>Embryophyta</taxon>
        <taxon>Tracheophyta</taxon>
        <taxon>Spermatophyta</taxon>
        <taxon>Magnoliopsida</taxon>
        <taxon>eudicotyledons</taxon>
        <taxon>Gunneridae</taxon>
        <taxon>Pentapetalae</taxon>
        <taxon>rosids</taxon>
        <taxon>malvids</taxon>
        <taxon>Brassicales</taxon>
        <taxon>Brassicaceae</taxon>
        <taxon>Brassiceae</taxon>
        <taxon>Brassica</taxon>
    </lineage>
</organism>
<evidence type="ECO:0000313" key="3">
    <source>
        <dbReference type="Proteomes" id="UP000712281"/>
    </source>
</evidence>
<sequence length="135" mass="15233">MNGPDSSYLFNTSSSLSADFFVLINPKIPTFNHLSRFIAGEWSSGDSRWNFAMDKEIMSRIILVFLDMSLLELQNNVVNEFFTVTAAAPPVVLSYWPPNTKELVTGISTPPVMLIHHGSVLYFYGHFELIQDNIT</sequence>
<proteinExistence type="predicted"/>
<dbReference type="AlphaFoldDB" id="A0A8S9IE54"/>
<accession>A0A8S9IE54</accession>
<comment type="caution">
    <text evidence="1">The sequence shown here is derived from an EMBL/GenBank/DDBJ whole genome shotgun (WGS) entry which is preliminary data.</text>
</comment>
<evidence type="ECO:0000313" key="1">
    <source>
        <dbReference type="EMBL" id="KAF2567994.1"/>
    </source>
</evidence>
<dbReference type="EMBL" id="QGKY02001015">
    <property type="protein sequence ID" value="KAF2573192.1"/>
    <property type="molecule type" value="Genomic_DNA"/>
</dbReference>
<dbReference type="EMBL" id="QGKW02001911">
    <property type="protein sequence ID" value="KAF2567994.1"/>
    <property type="molecule type" value="Genomic_DNA"/>
</dbReference>
<gene>
    <name evidence="1" type="ORF">F2Q68_00024364</name>
    <name evidence="2" type="ORF">F2Q70_00001287</name>
</gene>